<reference evidence="1 2" key="1">
    <citation type="submission" date="2018-01" db="EMBL/GenBank/DDBJ databases">
        <authorList>
            <person name="Fu G.-Y."/>
        </authorList>
    </citation>
    <scope>NUCLEOTIDE SEQUENCE [LARGE SCALE GENOMIC DNA]</scope>
    <source>
        <strain evidence="1 2">SY39</strain>
    </source>
</reference>
<proteinExistence type="predicted"/>
<dbReference type="RefSeq" id="WP_102247493.1">
    <property type="nucleotide sequence ID" value="NZ_CP025682.1"/>
</dbReference>
<dbReference type="EMBL" id="CP025682">
    <property type="protein sequence ID" value="AUN95444.1"/>
    <property type="molecule type" value="Genomic_DNA"/>
</dbReference>
<gene>
    <name evidence="1" type="ORF">C0099_11195</name>
</gene>
<accession>A0A2I6S855</accession>
<evidence type="ECO:0000313" key="2">
    <source>
        <dbReference type="Proteomes" id="UP000242205"/>
    </source>
</evidence>
<sequence>MNRTALMKHINDLMTSKGCSLTEDQDAVLCAALGALWEEISGDAEIAGLRDQIKQWQQKAATWLASPEAAQRLSGYREMAQRIAELEAQIERAQEEQG</sequence>
<dbReference type="KEGG" id="atw:C0099_11195"/>
<dbReference type="Proteomes" id="UP000242205">
    <property type="component" value="Chromosome"/>
</dbReference>
<keyword evidence="2" id="KW-1185">Reference proteome</keyword>
<name>A0A2I6S855_9RHOO</name>
<protein>
    <submittedName>
        <fullName evidence="1">Uncharacterized protein</fullName>
    </submittedName>
</protein>
<evidence type="ECO:0000313" key="1">
    <source>
        <dbReference type="EMBL" id="AUN95444.1"/>
    </source>
</evidence>
<dbReference type="AlphaFoldDB" id="A0A2I6S855"/>
<organism evidence="1 2">
    <name type="scientific">Pseudazoarcus pumilus</name>
    <dbReference type="NCBI Taxonomy" id="2067960"/>
    <lineage>
        <taxon>Bacteria</taxon>
        <taxon>Pseudomonadati</taxon>
        <taxon>Pseudomonadota</taxon>
        <taxon>Betaproteobacteria</taxon>
        <taxon>Rhodocyclales</taxon>
        <taxon>Zoogloeaceae</taxon>
        <taxon>Pseudazoarcus</taxon>
    </lineage>
</organism>